<dbReference type="OrthoDB" id="416786at2759"/>
<dbReference type="AlphaFoldDB" id="A0A2I2FHP0"/>
<evidence type="ECO:0000256" key="2">
    <source>
        <dbReference type="ARBA" id="ARBA00029454"/>
    </source>
</evidence>
<sequence length="204" mass="22118">MRRGDSDNTSHGVGPPGDIVVERPVVGRAHIGDLDKTATAFIAPPPWRKSPSLPVTKGSRFYVTGDQVILRSQAIATNTIAAALIVPHGSDSSILAAFITTGVDNQHYPGAQLSPCTVTGEKNRRLFRQIGSRWTVEQLAGLQPSRGDRRAPATPTEQRLQRMWVAVLHADPQTIAADDDFLRLGSDSISAMRFKGLSFRTLLL</sequence>
<organism evidence="4 5">
    <name type="scientific">Aspergillus candidus</name>
    <dbReference type="NCBI Taxonomy" id="41067"/>
    <lineage>
        <taxon>Eukaryota</taxon>
        <taxon>Fungi</taxon>
        <taxon>Dikarya</taxon>
        <taxon>Ascomycota</taxon>
        <taxon>Pezizomycotina</taxon>
        <taxon>Eurotiomycetes</taxon>
        <taxon>Eurotiomycetidae</taxon>
        <taxon>Eurotiales</taxon>
        <taxon>Aspergillaceae</taxon>
        <taxon>Aspergillus</taxon>
        <taxon>Aspergillus subgen. Circumdati</taxon>
    </lineage>
</organism>
<dbReference type="EMBL" id="KZ559126">
    <property type="protein sequence ID" value="PLB40134.1"/>
    <property type="molecule type" value="Genomic_DNA"/>
</dbReference>
<dbReference type="Gene3D" id="1.10.1200.10">
    <property type="entry name" value="ACP-like"/>
    <property type="match status" value="1"/>
</dbReference>
<dbReference type="STRING" id="41067.A0A2I2FHP0"/>
<evidence type="ECO:0000313" key="5">
    <source>
        <dbReference type="Proteomes" id="UP000234585"/>
    </source>
</evidence>
<gene>
    <name evidence="4" type="ORF">BDW47DRAFT_124066</name>
</gene>
<dbReference type="PANTHER" id="PTHR45527:SF1">
    <property type="entry name" value="FATTY ACID SYNTHASE"/>
    <property type="match status" value="1"/>
</dbReference>
<accession>A0A2I2FHP0</accession>
<dbReference type="SUPFAM" id="SSF56801">
    <property type="entry name" value="Acetyl-CoA synthetase-like"/>
    <property type="match status" value="1"/>
</dbReference>
<dbReference type="SUPFAM" id="SSF47336">
    <property type="entry name" value="ACP-like"/>
    <property type="match status" value="1"/>
</dbReference>
<dbReference type="Proteomes" id="UP000234585">
    <property type="component" value="Unassembled WGS sequence"/>
</dbReference>
<protein>
    <recommendedName>
        <fullName evidence="3">Carrier domain-containing protein</fullName>
    </recommendedName>
</protein>
<reference evidence="4 5" key="1">
    <citation type="submission" date="2017-12" db="EMBL/GenBank/DDBJ databases">
        <authorList>
            <consortium name="DOE Joint Genome Institute"/>
            <person name="Haridas S."/>
            <person name="Kjaerbolling I."/>
            <person name="Vesth T.C."/>
            <person name="Frisvad J.C."/>
            <person name="Nybo J.L."/>
            <person name="Theobald S."/>
            <person name="Kuo A."/>
            <person name="Bowyer P."/>
            <person name="Matsuda Y."/>
            <person name="Mondo S."/>
            <person name="Lyhne E.K."/>
            <person name="Kogle M.E."/>
            <person name="Clum A."/>
            <person name="Lipzen A."/>
            <person name="Salamov A."/>
            <person name="Ngan C.Y."/>
            <person name="Daum C."/>
            <person name="Chiniquy J."/>
            <person name="Barry K."/>
            <person name="LaButti K."/>
            <person name="Simmons B.A."/>
            <person name="Magnuson J.K."/>
            <person name="Mortensen U.H."/>
            <person name="Larsen T.O."/>
            <person name="Grigoriev I.V."/>
            <person name="Baker S.E."/>
            <person name="Andersen M.R."/>
            <person name="Nordberg H.P."/>
            <person name="Cantor M.N."/>
            <person name="Hua S.X."/>
        </authorList>
    </citation>
    <scope>NUCLEOTIDE SEQUENCE [LARGE SCALE GENOMIC DNA]</scope>
    <source>
        <strain evidence="4 5">CBS 102.13</strain>
    </source>
</reference>
<proteinExistence type="inferred from homology"/>
<dbReference type="GO" id="GO:0043041">
    <property type="term" value="P:amino acid activation for nonribosomal peptide biosynthetic process"/>
    <property type="evidence" value="ECO:0007669"/>
    <property type="project" value="TreeGrafter"/>
</dbReference>
<dbReference type="PROSITE" id="PS50075">
    <property type="entry name" value="CARRIER"/>
    <property type="match status" value="1"/>
</dbReference>
<dbReference type="GO" id="GO:0044550">
    <property type="term" value="P:secondary metabolite biosynthetic process"/>
    <property type="evidence" value="ECO:0007669"/>
    <property type="project" value="TreeGrafter"/>
</dbReference>
<dbReference type="GeneID" id="36523342"/>
<evidence type="ECO:0000256" key="1">
    <source>
        <dbReference type="ARBA" id="ARBA00022598"/>
    </source>
</evidence>
<evidence type="ECO:0000313" key="4">
    <source>
        <dbReference type="EMBL" id="PLB40134.1"/>
    </source>
</evidence>
<dbReference type="InterPro" id="IPR009081">
    <property type="entry name" value="PP-bd_ACP"/>
</dbReference>
<dbReference type="GO" id="GO:0005737">
    <property type="term" value="C:cytoplasm"/>
    <property type="evidence" value="ECO:0007669"/>
    <property type="project" value="TreeGrafter"/>
</dbReference>
<dbReference type="InterPro" id="IPR036736">
    <property type="entry name" value="ACP-like_sf"/>
</dbReference>
<keyword evidence="1" id="KW-0436">Ligase</keyword>
<dbReference type="Pfam" id="PF00550">
    <property type="entry name" value="PP-binding"/>
    <property type="match status" value="1"/>
</dbReference>
<dbReference type="Gene3D" id="2.30.38.10">
    <property type="entry name" value="Luciferase, Domain 3"/>
    <property type="match status" value="1"/>
</dbReference>
<comment type="similarity">
    <text evidence="2">Belongs to the NRP synthetase family.</text>
</comment>
<keyword evidence="5" id="KW-1185">Reference proteome</keyword>
<name>A0A2I2FHP0_ASPCN</name>
<feature type="domain" description="Carrier" evidence="3">
    <location>
        <begin position="151"/>
        <end position="204"/>
    </location>
</feature>
<dbReference type="RefSeq" id="XP_024674146.1">
    <property type="nucleotide sequence ID" value="XM_024816182.1"/>
</dbReference>
<evidence type="ECO:0000259" key="3">
    <source>
        <dbReference type="PROSITE" id="PS50075"/>
    </source>
</evidence>
<dbReference type="PANTHER" id="PTHR45527">
    <property type="entry name" value="NONRIBOSOMAL PEPTIDE SYNTHETASE"/>
    <property type="match status" value="1"/>
</dbReference>
<dbReference type="GO" id="GO:0016874">
    <property type="term" value="F:ligase activity"/>
    <property type="evidence" value="ECO:0007669"/>
    <property type="project" value="UniProtKB-KW"/>
</dbReference>
<dbReference type="GO" id="GO:0031177">
    <property type="term" value="F:phosphopantetheine binding"/>
    <property type="evidence" value="ECO:0007669"/>
    <property type="project" value="TreeGrafter"/>
</dbReference>